<evidence type="ECO:0000313" key="7">
    <source>
        <dbReference type="Proteomes" id="UP000249720"/>
    </source>
</evidence>
<evidence type="ECO:0000256" key="3">
    <source>
        <dbReference type="ARBA" id="ARBA00022786"/>
    </source>
</evidence>
<keyword evidence="3" id="KW-0833">Ubl conjugation pathway</keyword>
<dbReference type="InterPro" id="IPR007742">
    <property type="entry name" value="NosD_dom"/>
</dbReference>
<feature type="chain" id="PRO_5016033263" evidence="4">
    <location>
        <begin position="24"/>
        <end position="415"/>
    </location>
</feature>
<proteinExistence type="predicted"/>
<reference evidence="6 7" key="1">
    <citation type="submission" date="2018-06" db="EMBL/GenBank/DDBJ databases">
        <title>Genomic Encyclopedia of Archaeal and Bacterial Type Strains, Phase II (KMG-II): from individual species to whole genera.</title>
        <authorList>
            <person name="Goeker M."/>
        </authorList>
    </citation>
    <scope>NUCLEOTIDE SEQUENCE [LARGE SCALE GENOMIC DNA]</scope>
    <source>
        <strain evidence="6 7">DSM 23241</strain>
    </source>
</reference>
<dbReference type="Proteomes" id="UP000249720">
    <property type="component" value="Unassembled WGS sequence"/>
</dbReference>
<dbReference type="InterPro" id="IPR026464">
    <property type="entry name" value="NosD_copper_fam"/>
</dbReference>
<dbReference type="InterPro" id="IPR006626">
    <property type="entry name" value="PbH1"/>
</dbReference>
<dbReference type="InterPro" id="IPR012334">
    <property type="entry name" value="Pectin_lyas_fold"/>
</dbReference>
<keyword evidence="2" id="KW-0677">Repeat</keyword>
<evidence type="ECO:0000256" key="1">
    <source>
        <dbReference type="ARBA" id="ARBA00004906"/>
    </source>
</evidence>
<dbReference type="PANTHER" id="PTHR22990:SF15">
    <property type="entry name" value="F-BOX ONLY PROTEIN 10"/>
    <property type="match status" value="1"/>
</dbReference>
<dbReference type="InterPro" id="IPR011050">
    <property type="entry name" value="Pectin_lyase_fold/virulence"/>
</dbReference>
<comment type="caution">
    <text evidence="6">The sequence shown here is derived from an EMBL/GenBank/DDBJ whole genome shotgun (WGS) entry which is preliminary data.</text>
</comment>
<dbReference type="NCBIfam" id="TIGR03804">
    <property type="entry name" value="para_beta_helix"/>
    <property type="match status" value="2"/>
</dbReference>
<evidence type="ECO:0000259" key="5">
    <source>
        <dbReference type="Pfam" id="PF05048"/>
    </source>
</evidence>
<dbReference type="PANTHER" id="PTHR22990">
    <property type="entry name" value="F-BOX ONLY PROTEIN"/>
    <property type="match status" value="1"/>
</dbReference>
<dbReference type="AlphaFoldDB" id="A0A2W7S3J5"/>
<dbReference type="EMBL" id="QKZV01000007">
    <property type="protein sequence ID" value="PZX61539.1"/>
    <property type="molecule type" value="Genomic_DNA"/>
</dbReference>
<evidence type="ECO:0000313" key="6">
    <source>
        <dbReference type="EMBL" id="PZX61539.1"/>
    </source>
</evidence>
<feature type="signal peptide" evidence="4">
    <location>
        <begin position="1"/>
        <end position="23"/>
    </location>
</feature>
<protein>
    <submittedName>
        <fullName evidence="6">Nitrous oxidase accessory protein</fullName>
    </submittedName>
</protein>
<accession>A0A2W7S3J5</accession>
<sequence length="415" mass="46804">MKFNRWIAILFMLAGTYTNCVNAASLLVGKSQQYKLIQQAINAAKAGDTILVSPGVYKEQTIVINKTIFLIGIQYPIIDGEHTYQIISIKANNVLVKGFKLMHSGTSSLIDIAGIKVYDAKNVVIEDNFLEDTFFGIFLQGATNCTIKNNNLKAYAKTDQQSANGIHCWKCDSLYIIGNTVTGHRDGIYFEFVTHSLIWRNRSFKNSRYGLHFMFSHNDAYIANIFQKNSAGVSVMFTHGVKMFNNVFEDNWGDGCYGIFLKEITDSHISGNTFLRNTTGIFFEGATRIVVEKNTFIKNGWAAKIQANSIQNTISNNNFLANSFDIATNGSLVENTFNKNYWDKYEGYDLNKDGFGDVPYHPVSMFSMIVAENPTTMILFRSFMATLFDKTEKILPSLTPENLVDKLPYMKPLRL</sequence>
<dbReference type="InterPro" id="IPR051550">
    <property type="entry name" value="SCF-Subunits/Alg-Epimerases"/>
</dbReference>
<evidence type="ECO:0000256" key="4">
    <source>
        <dbReference type="SAM" id="SignalP"/>
    </source>
</evidence>
<name>A0A2W7S3J5_9BACT</name>
<dbReference type="SMART" id="SM00710">
    <property type="entry name" value="PbH1"/>
    <property type="match status" value="10"/>
</dbReference>
<feature type="domain" description="Periplasmic copper-binding protein NosD beta helix" evidence="5">
    <location>
        <begin position="162"/>
        <end position="347"/>
    </location>
</feature>
<gene>
    <name evidence="6" type="ORF">LX80_02269</name>
</gene>
<dbReference type="RefSeq" id="WP_111296524.1">
    <property type="nucleotide sequence ID" value="NZ_QKZV01000007.1"/>
</dbReference>
<dbReference type="OrthoDB" id="9767990at2"/>
<keyword evidence="4" id="KW-0732">Signal</keyword>
<keyword evidence="7" id="KW-1185">Reference proteome</keyword>
<comment type="pathway">
    <text evidence="1">Protein modification; protein ubiquitination.</text>
</comment>
<evidence type="ECO:0000256" key="2">
    <source>
        <dbReference type="ARBA" id="ARBA00022737"/>
    </source>
</evidence>
<dbReference type="NCBIfam" id="TIGR04247">
    <property type="entry name" value="NosD_copper_fam"/>
    <property type="match status" value="1"/>
</dbReference>
<dbReference type="Pfam" id="PF05048">
    <property type="entry name" value="NosD"/>
    <property type="match status" value="1"/>
</dbReference>
<dbReference type="SUPFAM" id="SSF51126">
    <property type="entry name" value="Pectin lyase-like"/>
    <property type="match status" value="1"/>
</dbReference>
<dbReference type="InterPro" id="IPR022441">
    <property type="entry name" value="Para_beta_helix_rpt-2"/>
</dbReference>
<dbReference type="Gene3D" id="2.160.20.10">
    <property type="entry name" value="Single-stranded right-handed beta-helix, Pectin lyase-like"/>
    <property type="match status" value="1"/>
</dbReference>
<organism evidence="6 7">
    <name type="scientific">Hydrotalea sandarakina</name>
    <dbReference type="NCBI Taxonomy" id="1004304"/>
    <lineage>
        <taxon>Bacteria</taxon>
        <taxon>Pseudomonadati</taxon>
        <taxon>Bacteroidota</taxon>
        <taxon>Chitinophagia</taxon>
        <taxon>Chitinophagales</taxon>
        <taxon>Chitinophagaceae</taxon>
        <taxon>Hydrotalea</taxon>
    </lineage>
</organism>